<protein>
    <submittedName>
        <fullName evidence="2">Uncharacterized protein</fullName>
    </submittedName>
</protein>
<evidence type="ECO:0000313" key="2">
    <source>
        <dbReference type="EMBL" id="RHZ82551.1"/>
    </source>
</evidence>
<dbReference type="EMBL" id="PQFF01000102">
    <property type="protein sequence ID" value="RHZ82551.1"/>
    <property type="molecule type" value="Genomic_DNA"/>
</dbReference>
<name>A0A397J313_9GLOM</name>
<evidence type="ECO:0000256" key="1">
    <source>
        <dbReference type="SAM" id="SignalP"/>
    </source>
</evidence>
<evidence type="ECO:0000313" key="3">
    <source>
        <dbReference type="Proteomes" id="UP000266861"/>
    </source>
</evidence>
<organism evidence="2 3">
    <name type="scientific">Diversispora epigaea</name>
    <dbReference type="NCBI Taxonomy" id="1348612"/>
    <lineage>
        <taxon>Eukaryota</taxon>
        <taxon>Fungi</taxon>
        <taxon>Fungi incertae sedis</taxon>
        <taxon>Mucoromycota</taxon>
        <taxon>Glomeromycotina</taxon>
        <taxon>Glomeromycetes</taxon>
        <taxon>Diversisporales</taxon>
        <taxon>Diversisporaceae</taxon>
        <taxon>Diversispora</taxon>
    </lineage>
</organism>
<sequence>MVLLIHIATTIIMVIVMVIQHLTPETTISNQSTSTVYISNFRFGSKVPNSIKEAGNLYLKFVYIGEMKKCCVSERQHQSNLSPSREARSPWCTWRAWKKTCA</sequence>
<gene>
    <name evidence="2" type="ORF">Glove_109g404</name>
</gene>
<feature type="chain" id="PRO_5017465098" evidence="1">
    <location>
        <begin position="25"/>
        <end position="102"/>
    </location>
</feature>
<keyword evidence="3" id="KW-1185">Reference proteome</keyword>
<comment type="caution">
    <text evidence="2">The sequence shown here is derived from an EMBL/GenBank/DDBJ whole genome shotgun (WGS) entry which is preliminary data.</text>
</comment>
<keyword evidence="1" id="KW-0732">Signal</keyword>
<reference evidence="2 3" key="1">
    <citation type="submission" date="2018-08" db="EMBL/GenBank/DDBJ databases">
        <title>Genome and evolution of the arbuscular mycorrhizal fungus Diversispora epigaea (formerly Glomus versiforme) and its bacterial endosymbionts.</title>
        <authorList>
            <person name="Sun X."/>
            <person name="Fei Z."/>
            <person name="Harrison M."/>
        </authorList>
    </citation>
    <scope>NUCLEOTIDE SEQUENCE [LARGE SCALE GENOMIC DNA]</scope>
    <source>
        <strain evidence="2 3">IT104</strain>
    </source>
</reference>
<accession>A0A397J313</accession>
<dbReference type="AlphaFoldDB" id="A0A397J313"/>
<dbReference type="Proteomes" id="UP000266861">
    <property type="component" value="Unassembled WGS sequence"/>
</dbReference>
<feature type="signal peptide" evidence="1">
    <location>
        <begin position="1"/>
        <end position="24"/>
    </location>
</feature>
<proteinExistence type="predicted"/>